<organism evidence="2 3">
    <name type="scientific">Novosphingobium malaysiense</name>
    <dbReference type="NCBI Taxonomy" id="1348853"/>
    <lineage>
        <taxon>Bacteria</taxon>
        <taxon>Pseudomonadati</taxon>
        <taxon>Pseudomonadota</taxon>
        <taxon>Alphaproteobacteria</taxon>
        <taxon>Sphingomonadales</taxon>
        <taxon>Sphingomonadaceae</taxon>
        <taxon>Novosphingobium</taxon>
    </lineage>
</organism>
<name>A0A0B1ZTK9_9SPHN</name>
<reference evidence="2 3" key="1">
    <citation type="submission" date="2014-10" db="EMBL/GenBank/DDBJ databases">
        <title>Genome sequence of Novosphingobium malaysiense MUSC 273(T).</title>
        <authorList>
            <person name="Lee L.-H."/>
        </authorList>
    </citation>
    <scope>NUCLEOTIDE SEQUENCE [LARGE SCALE GENOMIC DNA]</scope>
    <source>
        <strain evidence="2 3">MUSC 273</strain>
    </source>
</reference>
<dbReference type="EMBL" id="JTDI01000002">
    <property type="protein sequence ID" value="KHK92462.1"/>
    <property type="molecule type" value="Genomic_DNA"/>
</dbReference>
<dbReference type="AlphaFoldDB" id="A0A0B1ZTK9"/>
<feature type="signal peptide" evidence="1">
    <location>
        <begin position="1"/>
        <end position="26"/>
    </location>
</feature>
<accession>A0A0B1ZTK9</accession>
<dbReference type="RefSeq" id="WP_039280879.1">
    <property type="nucleotide sequence ID" value="NZ_JTDI01000002.1"/>
</dbReference>
<evidence type="ECO:0000313" key="2">
    <source>
        <dbReference type="EMBL" id="KHK92462.1"/>
    </source>
</evidence>
<feature type="chain" id="PRO_5002066094" evidence="1">
    <location>
        <begin position="27"/>
        <end position="139"/>
    </location>
</feature>
<protein>
    <submittedName>
        <fullName evidence="2">Uncharacterized protein</fullName>
    </submittedName>
</protein>
<comment type="caution">
    <text evidence="2">The sequence shown here is derived from an EMBL/GenBank/DDBJ whole genome shotgun (WGS) entry which is preliminary data.</text>
</comment>
<gene>
    <name evidence="2" type="ORF">LK12_06580</name>
</gene>
<dbReference type="Proteomes" id="UP000031057">
    <property type="component" value="Unassembled WGS sequence"/>
</dbReference>
<evidence type="ECO:0000313" key="3">
    <source>
        <dbReference type="Proteomes" id="UP000031057"/>
    </source>
</evidence>
<evidence type="ECO:0000256" key="1">
    <source>
        <dbReference type="SAM" id="SignalP"/>
    </source>
</evidence>
<keyword evidence="3" id="KW-1185">Reference proteome</keyword>
<sequence length="139" mass="14922">MKKSVSAFAASMLAAASLLGVPAAQAKPKLTGEEQLAKMLEGREAGKPVNCIPLSQATDTTVIPKTAIVYRVGSTLYVNRPTNADLLDDDDILVTRLFGSQLCSVDTVQLHDRGGAHMWSGFVGLREFVPYKKVKSSDK</sequence>
<dbReference type="STRING" id="1348853.LK12_06580"/>
<proteinExistence type="predicted"/>
<dbReference type="OrthoDB" id="5956991at2"/>
<keyword evidence="1" id="KW-0732">Signal</keyword>